<sequence>LTFRTRTIFFSSPSLNTKKDNSKVLDQEFLAEIQRKIARNRQILRKHSLSHIKARELSSSIDNLRISMNSAQQKQREAFDAQANTIANIPAHVSIEILGNGTCHIRPCVAIRTPLKTYLFNCPEGASRFLPQLRMKALNVNDIFITRSTWDNIAGISSILLSKESNCLPTRLHGALNIKHFLECIRPFQDSDYGSAKYPSQVDERPYTSESYEDAALRVTYLPLSTPFRDSEGKAEFLNVAYLIELKAPPRRIDPLKLIAQKVPKGPLIGKLKNGETVVLPDGRKIVPEDVFSDECPK</sequence>
<comment type="similarity">
    <text evidence="3">Belongs to the RNase Z family.</text>
</comment>
<comment type="cofactor">
    <cofactor evidence="2">
        <name>Zn(2+)</name>
        <dbReference type="ChEBI" id="CHEBI:29105"/>
    </cofactor>
</comment>
<comment type="catalytic activity">
    <reaction evidence="1">
        <text>Endonucleolytic cleavage of RNA, removing extra 3' nucleotides from tRNA precursor, generating 3' termini of tRNAs. A 3'-hydroxy group is left at the tRNA terminus and a 5'-phosphoryl group is left at the trailer molecule.</text>
        <dbReference type="EC" id="3.1.26.11"/>
    </reaction>
</comment>
<dbReference type="Pfam" id="PF13691">
    <property type="entry name" value="Lactamase_B_4"/>
    <property type="match status" value="1"/>
</dbReference>
<feature type="domain" description="tRNase Z endonuclease" evidence="11">
    <location>
        <begin position="107"/>
        <end position="155"/>
    </location>
</feature>
<evidence type="ECO:0000313" key="12">
    <source>
        <dbReference type="EMBL" id="KHJ83284.1"/>
    </source>
</evidence>
<evidence type="ECO:0000256" key="3">
    <source>
        <dbReference type="ARBA" id="ARBA00007823"/>
    </source>
</evidence>
<keyword evidence="6" id="KW-0540">Nuclease</keyword>
<dbReference type="PANTHER" id="PTHR12553">
    <property type="entry name" value="ZINC PHOSPHODIESTERASE ELAC PROTEIN 2"/>
    <property type="match status" value="1"/>
</dbReference>
<evidence type="ECO:0000256" key="1">
    <source>
        <dbReference type="ARBA" id="ARBA00000402"/>
    </source>
</evidence>
<accession>A0A0B1SEC3</accession>
<evidence type="ECO:0000259" key="11">
    <source>
        <dbReference type="Pfam" id="PF13691"/>
    </source>
</evidence>
<reference evidence="12 13" key="1">
    <citation type="submission" date="2014-03" db="EMBL/GenBank/DDBJ databases">
        <title>Draft genome of the hookworm Oesophagostomum dentatum.</title>
        <authorList>
            <person name="Mitreva M."/>
        </authorList>
    </citation>
    <scope>NUCLEOTIDE SEQUENCE [LARGE SCALE GENOMIC DNA]</scope>
    <source>
        <strain evidence="12 13">OD-Hann</strain>
    </source>
</reference>
<dbReference type="InterPro" id="IPR047151">
    <property type="entry name" value="RNZ2-like"/>
</dbReference>
<dbReference type="InterPro" id="IPR036866">
    <property type="entry name" value="RibonucZ/Hydroxyglut_hydro"/>
</dbReference>
<gene>
    <name evidence="12" type="ORF">OESDEN_17019</name>
</gene>
<dbReference type="Proteomes" id="UP000053660">
    <property type="component" value="Unassembled WGS sequence"/>
</dbReference>
<dbReference type="FunFam" id="3.60.15.10:FF:000135">
    <property type="entry name" value="Ribonuclease Z"/>
    <property type="match status" value="1"/>
</dbReference>
<evidence type="ECO:0000256" key="2">
    <source>
        <dbReference type="ARBA" id="ARBA00001947"/>
    </source>
</evidence>
<dbReference type="PANTHER" id="PTHR12553:SF49">
    <property type="entry name" value="ZINC PHOSPHODIESTERASE ELAC PROTEIN 2"/>
    <property type="match status" value="1"/>
</dbReference>
<evidence type="ECO:0000256" key="6">
    <source>
        <dbReference type="ARBA" id="ARBA00022722"/>
    </source>
</evidence>
<evidence type="ECO:0000256" key="8">
    <source>
        <dbReference type="ARBA" id="ARBA00022759"/>
    </source>
</evidence>
<protein>
    <recommendedName>
        <fullName evidence="4">ribonuclease Z</fullName>
        <ecNumber evidence="4">3.1.26.11</ecNumber>
    </recommendedName>
</protein>
<feature type="non-terminal residue" evidence="12">
    <location>
        <position position="1"/>
    </location>
</feature>
<dbReference type="OrthoDB" id="5824842at2759"/>
<keyword evidence="13" id="KW-1185">Reference proteome</keyword>
<evidence type="ECO:0000313" key="13">
    <source>
        <dbReference type="Proteomes" id="UP000053660"/>
    </source>
</evidence>
<evidence type="ECO:0000256" key="9">
    <source>
        <dbReference type="ARBA" id="ARBA00022801"/>
    </source>
</evidence>
<dbReference type="InterPro" id="IPR027794">
    <property type="entry name" value="tRNase_Z_dom"/>
</dbReference>
<dbReference type="GO" id="GO:0042781">
    <property type="term" value="F:3'-tRNA processing endoribonuclease activity"/>
    <property type="evidence" value="ECO:0007669"/>
    <property type="project" value="UniProtKB-EC"/>
</dbReference>
<keyword evidence="9" id="KW-0378">Hydrolase</keyword>
<dbReference type="EMBL" id="KN574202">
    <property type="protein sequence ID" value="KHJ83284.1"/>
    <property type="molecule type" value="Genomic_DNA"/>
</dbReference>
<dbReference type="GO" id="GO:0005739">
    <property type="term" value="C:mitochondrion"/>
    <property type="evidence" value="ECO:0007669"/>
    <property type="project" value="TreeGrafter"/>
</dbReference>
<proteinExistence type="inferred from homology"/>
<keyword evidence="5" id="KW-0819">tRNA processing</keyword>
<organism evidence="12 13">
    <name type="scientific">Oesophagostomum dentatum</name>
    <name type="common">Nodular worm</name>
    <dbReference type="NCBI Taxonomy" id="61180"/>
    <lineage>
        <taxon>Eukaryota</taxon>
        <taxon>Metazoa</taxon>
        <taxon>Ecdysozoa</taxon>
        <taxon>Nematoda</taxon>
        <taxon>Chromadorea</taxon>
        <taxon>Rhabditida</taxon>
        <taxon>Rhabditina</taxon>
        <taxon>Rhabditomorpha</taxon>
        <taxon>Strongyloidea</taxon>
        <taxon>Strongylidae</taxon>
        <taxon>Oesophagostomum</taxon>
    </lineage>
</organism>
<evidence type="ECO:0000256" key="4">
    <source>
        <dbReference type="ARBA" id="ARBA00012477"/>
    </source>
</evidence>
<evidence type="ECO:0000256" key="5">
    <source>
        <dbReference type="ARBA" id="ARBA00022694"/>
    </source>
</evidence>
<dbReference type="AlphaFoldDB" id="A0A0B1SEC3"/>
<dbReference type="SUPFAM" id="SSF56281">
    <property type="entry name" value="Metallo-hydrolase/oxidoreductase"/>
    <property type="match status" value="1"/>
</dbReference>
<keyword evidence="10" id="KW-0862">Zinc</keyword>
<dbReference type="Gene3D" id="3.60.15.10">
    <property type="entry name" value="Ribonuclease Z/Hydroxyacylglutathione hydrolase-like"/>
    <property type="match status" value="1"/>
</dbReference>
<feature type="non-terminal residue" evidence="12">
    <location>
        <position position="298"/>
    </location>
</feature>
<evidence type="ECO:0000256" key="7">
    <source>
        <dbReference type="ARBA" id="ARBA00022723"/>
    </source>
</evidence>
<keyword evidence="7" id="KW-0479">Metal-binding</keyword>
<dbReference type="GO" id="GO:0046872">
    <property type="term" value="F:metal ion binding"/>
    <property type="evidence" value="ECO:0007669"/>
    <property type="project" value="UniProtKB-KW"/>
</dbReference>
<evidence type="ECO:0000256" key="10">
    <source>
        <dbReference type="ARBA" id="ARBA00022833"/>
    </source>
</evidence>
<keyword evidence="8" id="KW-0255">Endonuclease</keyword>
<name>A0A0B1SEC3_OESDE</name>
<dbReference type="GO" id="GO:1990180">
    <property type="term" value="P:mitochondrial tRNA 3'-end processing"/>
    <property type="evidence" value="ECO:0007669"/>
    <property type="project" value="TreeGrafter"/>
</dbReference>
<dbReference type="EC" id="3.1.26.11" evidence="4"/>